<dbReference type="GO" id="GO:0016747">
    <property type="term" value="F:acyltransferase activity, transferring groups other than amino-acyl groups"/>
    <property type="evidence" value="ECO:0007669"/>
    <property type="project" value="InterPro"/>
</dbReference>
<accession>A0A2S6I5A0</accession>
<keyword evidence="2" id="KW-0808">Transferase</keyword>
<reference evidence="2 3" key="1">
    <citation type="submission" date="2018-02" db="EMBL/GenBank/DDBJ databases">
        <title>Genomic Encyclopedia of Archaeal and Bacterial Type Strains, Phase II (KMG-II): from individual species to whole genera.</title>
        <authorList>
            <person name="Goeker M."/>
        </authorList>
    </citation>
    <scope>NUCLEOTIDE SEQUENCE [LARGE SCALE GENOMIC DNA]</scope>
    <source>
        <strain evidence="2 3">DSM 29526</strain>
    </source>
</reference>
<dbReference type="PROSITE" id="PS51186">
    <property type="entry name" value="GNAT"/>
    <property type="match status" value="1"/>
</dbReference>
<comment type="caution">
    <text evidence="2">The sequence shown here is derived from an EMBL/GenBank/DDBJ whole genome shotgun (WGS) entry which is preliminary data.</text>
</comment>
<dbReference type="AlphaFoldDB" id="A0A2S6I5A0"/>
<evidence type="ECO:0000313" key="2">
    <source>
        <dbReference type="EMBL" id="PPK86353.1"/>
    </source>
</evidence>
<protein>
    <submittedName>
        <fullName evidence="2">Acetyltransferase (GNAT) family protein</fullName>
    </submittedName>
</protein>
<dbReference type="EMBL" id="PTJC01000006">
    <property type="protein sequence ID" value="PPK86353.1"/>
    <property type="molecule type" value="Genomic_DNA"/>
</dbReference>
<sequence>MIRLLQPARREIAELYRSATYRGFPLEEDAIPSRVIVDQAIRTADTSDLGYRWSVPFLILFEPTACIAGSIGGKGLLEGEEEVELGYNVALNYRRKGIATRAIGQMCALAKADALGLLAHVETGNHPSRRALLHNGFVLDEIVRLPASLDLERWTWSAD</sequence>
<gene>
    <name evidence="2" type="ORF">CLV84_3279</name>
</gene>
<proteinExistence type="predicted"/>
<keyword evidence="3" id="KW-1185">Reference proteome</keyword>
<dbReference type="InterPro" id="IPR000182">
    <property type="entry name" value="GNAT_dom"/>
</dbReference>
<dbReference type="SUPFAM" id="SSF55729">
    <property type="entry name" value="Acyl-CoA N-acyltransferases (Nat)"/>
    <property type="match status" value="1"/>
</dbReference>
<evidence type="ECO:0000259" key="1">
    <source>
        <dbReference type="PROSITE" id="PS51186"/>
    </source>
</evidence>
<evidence type="ECO:0000313" key="3">
    <source>
        <dbReference type="Proteomes" id="UP000237662"/>
    </source>
</evidence>
<feature type="domain" description="N-acetyltransferase" evidence="1">
    <location>
        <begin position="10"/>
        <end position="156"/>
    </location>
</feature>
<name>A0A2S6I5A0_9BACT</name>
<organism evidence="2 3">
    <name type="scientific">Neolewinella xylanilytica</name>
    <dbReference type="NCBI Taxonomy" id="1514080"/>
    <lineage>
        <taxon>Bacteria</taxon>
        <taxon>Pseudomonadati</taxon>
        <taxon>Bacteroidota</taxon>
        <taxon>Saprospiria</taxon>
        <taxon>Saprospirales</taxon>
        <taxon>Lewinellaceae</taxon>
        <taxon>Neolewinella</taxon>
    </lineage>
</organism>
<dbReference type="RefSeq" id="WP_170067742.1">
    <property type="nucleotide sequence ID" value="NZ_PTJC01000006.1"/>
</dbReference>
<dbReference type="Proteomes" id="UP000237662">
    <property type="component" value="Unassembled WGS sequence"/>
</dbReference>
<dbReference type="Pfam" id="PF13302">
    <property type="entry name" value="Acetyltransf_3"/>
    <property type="match status" value="1"/>
</dbReference>
<dbReference type="Gene3D" id="3.40.630.30">
    <property type="match status" value="1"/>
</dbReference>
<dbReference type="InterPro" id="IPR016181">
    <property type="entry name" value="Acyl_CoA_acyltransferase"/>
</dbReference>